<protein>
    <submittedName>
        <fullName evidence="4">Sugar O-acyltransferase (Sialic acid O-acetyltransferase NeuD family)</fullName>
    </submittedName>
</protein>
<dbReference type="Proteomes" id="UP000249518">
    <property type="component" value="Unassembled WGS sequence"/>
</dbReference>
<keyword evidence="4" id="KW-0808">Transferase</keyword>
<dbReference type="RefSeq" id="WP_112086498.1">
    <property type="nucleotide sequence ID" value="NZ_QLSV01000010.1"/>
</dbReference>
<evidence type="ECO:0000256" key="2">
    <source>
        <dbReference type="PIRSR" id="PIRSR620019-1"/>
    </source>
</evidence>
<accession>A0A328WLK3</accession>
<dbReference type="CDD" id="cd03360">
    <property type="entry name" value="LbH_AT_putative"/>
    <property type="match status" value="1"/>
</dbReference>
<keyword evidence="4" id="KW-0012">Acyltransferase</keyword>
<dbReference type="Pfam" id="PF17836">
    <property type="entry name" value="PglD_N"/>
    <property type="match status" value="1"/>
</dbReference>
<evidence type="ECO:0000259" key="3">
    <source>
        <dbReference type="Pfam" id="PF17836"/>
    </source>
</evidence>
<gene>
    <name evidence="4" type="ORF">B0I10_11015</name>
</gene>
<feature type="active site" description="Proton acceptor" evidence="2">
    <location>
        <position position="144"/>
    </location>
</feature>
<dbReference type="PANTHER" id="PTHR43300:SF7">
    <property type="entry name" value="UDP-N-ACETYLBACILLOSAMINE N-ACETYLTRANSFERASE"/>
    <property type="match status" value="1"/>
</dbReference>
<dbReference type="AlphaFoldDB" id="A0A328WLK3"/>
<evidence type="ECO:0000313" key="5">
    <source>
        <dbReference type="Proteomes" id="UP000249518"/>
    </source>
</evidence>
<feature type="domain" description="PglD N-terminal" evidence="3">
    <location>
        <begin position="3"/>
        <end position="89"/>
    </location>
</feature>
<dbReference type="EMBL" id="QLSV01000010">
    <property type="protein sequence ID" value="RAR47222.1"/>
    <property type="molecule type" value="Genomic_DNA"/>
</dbReference>
<dbReference type="InterPro" id="IPR041561">
    <property type="entry name" value="PglD_N"/>
</dbReference>
<evidence type="ECO:0000313" key="4">
    <source>
        <dbReference type="EMBL" id="RAR47222.1"/>
    </source>
</evidence>
<comment type="similarity">
    <text evidence="1">Belongs to the transferase hexapeptide repeat family.</text>
</comment>
<dbReference type="InterPro" id="IPR020019">
    <property type="entry name" value="AcTrfase_PglD-like"/>
</dbReference>
<sequence>MKKIIIVGAGGHAAEVVDYLNFINAMPSIDANQKWEVLGLIDDNIANFHLYSYDYPFLGDIKAHEVNHEVDYLIAVANIKFRRLIVESLLAKGAKFCTLIHPTAIVSPTAKIGLGNVISHNVSIGPKVEIGNFNLINSRCTLGHDTKLENYNFLSPQTVTGGGTEIGNNNFFGTNVAILPRTTVGNNNTISAGMVVDKSIHDDSTFFHRFKEKVLVISS</sequence>
<feature type="site" description="Increases basicity of active site His" evidence="2">
    <location>
        <position position="145"/>
    </location>
</feature>
<dbReference type="NCBIfam" id="TIGR03570">
    <property type="entry name" value="NeuD_NnaD"/>
    <property type="match status" value="1"/>
</dbReference>
<proteinExistence type="inferred from homology"/>
<comment type="caution">
    <text evidence="4">The sequence shown here is derived from an EMBL/GenBank/DDBJ whole genome shotgun (WGS) entry which is preliminary data.</text>
</comment>
<dbReference type="OrthoDB" id="708224at2"/>
<keyword evidence="5" id="KW-1185">Reference proteome</keyword>
<dbReference type="Gene3D" id="2.160.10.10">
    <property type="entry name" value="Hexapeptide repeat proteins"/>
    <property type="match status" value="1"/>
</dbReference>
<dbReference type="SUPFAM" id="SSF51161">
    <property type="entry name" value="Trimeric LpxA-like enzymes"/>
    <property type="match status" value="1"/>
</dbReference>
<dbReference type="InterPro" id="IPR011004">
    <property type="entry name" value="Trimer_LpxA-like_sf"/>
</dbReference>
<name>A0A328WLK3_9FLAO</name>
<organism evidence="4 5">
    <name type="scientific">Flavobacterium lacus</name>
    <dbReference type="NCBI Taxonomy" id="1353778"/>
    <lineage>
        <taxon>Bacteria</taxon>
        <taxon>Pseudomonadati</taxon>
        <taxon>Bacteroidota</taxon>
        <taxon>Flavobacteriia</taxon>
        <taxon>Flavobacteriales</taxon>
        <taxon>Flavobacteriaceae</taxon>
        <taxon>Flavobacterium</taxon>
    </lineage>
</organism>
<dbReference type="GO" id="GO:0016746">
    <property type="term" value="F:acyltransferase activity"/>
    <property type="evidence" value="ECO:0007669"/>
    <property type="project" value="UniProtKB-KW"/>
</dbReference>
<reference evidence="4 5" key="1">
    <citation type="submission" date="2018-06" db="EMBL/GenBank/DDBJ databases">
        <title>Genomic Encyclopedia of Type Strains, Phase III (KMG-III): the genomes of soil and plant-associated and newly described type strains.</title>
        <authorList>
            <person name="Whitman W."/>
        </authorList>
    </citation>
    <scope>NUCLEOTIDE SEQUENCE [LARGE SCALE GENOMIC DNA]</scope>
    <source>
        <strain evidence="4 5">CGMCC 1.12504</strain>
    </source>
</reference>
<dbReference type="InterPro" id="IPR050179">
    <property type="entry name" value="Trans_hexapeptide_repeat"/>
</dbReference>
<dbReference type="Gene3D" id="3.40.50.20">
    <property type="match status" value="1"/>
</dbReference>
<evidence type="ECO:0000256" key="1">
    <source>
        <dbReference type="ARBA" id="ARBA00007274"/>
    </source>
</evidence>
<dbReference type="PANTHER" id="PTHR43300">
    <property type="entry name" value="ACETYLTRANSFERASE"/>
    <property type="match status" value="1"/>
</dbReference>